<keyword evidence="3" id="KW-1185">Reference proteome</keyword>
<dbReference type="STRING" id="5601.A0A0D2EDQ5"/>
<reference evidence="2 3" key="1">
    <citation type="submission" date="2015-01" db="EMBL/GenBank/DDBJ databases">
        <title>The Genome Sequence of Capronia semiimmersa CBS27337.</title>
        <authorList>
            <consortium name="The Broad Institute Genomics Platform"/>
            <person name="Cuomo C."/>
            <person name="de Hoog S."/>
            <person name="Gorbushina A."/>
            <person name="Stielow B."/>
            <person name="Teixiera M."/>
            <person name="Abouelleil A."/>
            <person name="Chapman S.B."/>
            <person name="Priest M."/>
            <person name="Young S.K."/>
            <person name="Wortman J."/>
            <person name="Nusbaum C."/>
            <person name="Birren B."/>
        </authorList>
    </citation>
    <scope>NUCLEOTIDE SEQUENCE [LARGE SCALE GENOMIC DNA]</scope>
    <source>
        <strain evidence="2 3">CBS 27337</strain>
    </source>
</reference>
<dbReference type="PANTHER" id="PTHR35392">
    <property type="entry name" value="ZN(II)2CYS6 TRANSCRIPTION FACTOR (EUROFUNG)-RELATED-RELATED"/>
    <property type="match status" value="1"/>
</dbReference>
<evidence type="ECO:0000313" key="2">
    <source>
        <dbReference type="EMBL" id="KIW72432.1"/>
    </source>
</evidence>
<evidence type="ECO:0000256" key="1">
    <source>
        <dbReference type="SAM" id="MobiDB-lite"/>
    </source>
</evidence>
<sequence length="717" mass="81546">MGRPRRRTGYLAGTFPPPAIVSNQHQGQRRLSSSQLLQQQSPLPQFTIPIRQPISQVESQYGAFPNVEPPYTPSTTEAISPVTSRATLSPGSTSAASSYTVALEHVRHMSPEAATPTSSTASVSRRQCLHRSDDANEQFLYPTDFRLENPPAPEYPMTEGLLGIESRALLHETSHHLYQSPQFITAQDPSPTENQRYPGTTGPWSTYPLRCEDQYINMEEGPPISMEFVQGTSRSLQGREKGGGRIGPLSQVQRQQASDVRKRGACLRCTIMREKCDCGYPCTTCKTKERRKCPKNCIPKDWDWGARRTSLFPDELTCRLRNDNLLKHLASSSFILSHRPQFTIPLDLHINIPLYVVVKEFCPLQSALEVRHAFQTFSDSNGTRSYGRQWYWNPPIVMLIGKGKSDEIIARVQKNICDIFEQLLDDPVKYRAWTTEYFEDPEEDFQTSILGHLGTYYRKDIKEHAILKTALRLLWFEYLLLNKFTIPPEAVGNLEAHLESKRPVGAHKDIQVIPETINRFLKAIILPMAEKAAEQLTKNLHDMLFKMAVTQKLSKANADLALCLLFSLMIFLGRTHNALLILAHIPAAEIGEVYTTAAAEAKIRDMEDKVSDYFLDFHKYTLSRKSSRSAMNSTDANSPFERHAREFGLIERLHKEIEEEYGKLDACSSNPRLWSDHVAECERPTSLKVGGFQVNTFRYMNVRRLCWKVFRNVEDSC</sequence>
<organism evidence="2 3">
    <name type="scientific">Phialophora macrospora</name>
    <dbReference type="NCBI Taxonomy" id="1851006"/>
    <lineage>
        <taxon>Eukaryota</taxon>
        <taxon>Fungi</taxon>
        <taxon>Dikarya</taxon>
        <taxon>Ascomycota</taxon>
        <taxon>Pezizomycotina</taxon>
        <taxon>Eurotiomycetes</taxon>
        <taxon>Chaetothyriomycetidae</taxon>
        <taxon>Chaetothyriales</taxon>
        <taxon>Herpotrichiellaceae</taxon>
        <taxon>Phialophora</taxon>
    </lineage>
</organism>
<feature type="region of interest" description="Disordered" evidence="1">
    <location>
        <begin position="184"/>
        <end position="203"/>
    </location>
</feature>
<accession>A0A0D2EDQ5</accession>
<dbReference type="PANTHER" id="PTHR35392:SF5">
    <property type="entry name" value="ZN(2)-C6 FUNGAL-TYPE DOMAIN-CONTAINING PROTEIN"/>
    <property type="match status" value="1"/>
</dbReference>
<dbReference type="Proteomes" id="UP000054266">
    <property type="component" value="Unassembled WGS sequence"/>
</dbReference>
<dbReference type="InterPro" id="IPR052973">
    <property type="entry name" value="Fungal_sec-metab_reg_TF"/>
</dbReference>
<proteinExistence type="predicted"/>
<name>A0A0D2EDQ5_9EURO</name>
<protein>
    <recommendedName>
        <fullName evidence="4">Zn(2)-C6 fungal-type domain-containing protein</fullName>
    </recommendedName>
</protein>
<dbReference type="AlphaFoldDB" id="A0A0D2EDQ5"/>
<gene>
    <name evidence="2" type="ORF">PV04_00627</name>
</gene>
<evidence type="ECO:0008006" key="4">
    <source>
        <dbReference type="Google" id="ProtNLM"/>
    </source>
</evidence>
<dbReference type="EMBL" id="KN846956">
    <property type="protein sequence ID" value="KIW72432.1"/>
    <property type="molecule type" value="Genomic_DNA"/>
</dbReference>
<evidence type="ECO:0000313" key="3">
    <source>
        <dbReference type="Proteomes" id="UP000054266"/>
    </source>
</evidence>